<dbReference type="KEGG" id="smen:SAMEA4412692_1279"/>
<feature type="domain" description="YheO-like" evidence="1">
    <location>
        <begin position="5"/>
        <end position="116"/>
    </location>
</feature>
<dbReference type="AlphaFoldDB" id="A0A239SWF8"/>
<dbReference type="Pfam" id="PF13309">
    <property type="entry name" value="HTH_22"/>
    <property type="match status" value="1"/>
</dbReference>
<dbReference type="STRING" id="1123308.GCA_000380085_00644"/>
<protein>
    <submittedName>
        <fullName evidence="3">Putative PAC domain-containing protein</fullName>
    </submittedName>
</protein>
<dbReference type="PANTHER" id="PTHR35568:SF1">
    <property type="entry name" value="TRANSCRIPTIONAL REGULATOR DAUR"/>
    <property type="match status" value="1"/>
</dbReference>
<sequence length="226" mass="25797">MDSRLTQYLPLLDFLATVFGKETELVLQDFTNGLDNSVVYIKNNLSGREIGAPATDFVLDVYKSKVYLEKDFLVNYRTKTITGKELYSSSFFVKDKGQLIGMICINADKSKLITLKHLFESSLGVLNEELNIKEQDNGDNVVENFYASADSLIEDTIIKETQGKDLSKSRMTKDEKVAIVRSLYQKGFFDFKDSVSRIAEVFHMSEVSIYKYVQQVKQEEEQSKTI</sequence>
<evidence type="ECO:0000313" key="3">
    <source>
        <dbReference type="EMBL" id="SNU88923.1"/>
    </source>
</evidence>
<dbReference type="InterPro" id="IPR013559">
    <property type="entry name" value="YheO"/>
</dbReference>
<evidence type="ECO:0000259" key="2">
    <source>
        <dbReference type="Pfam" id="PF13309"/>
    </source>
</evidence>
<gene>
    <name evidence="3" type="ORF">SAMEA4412692_01279</name>
</gene>
<dbReference type="eggNOG" id="COG2964">
    <property type="taxonomic scope" value="Bacteria"/>
</dbReference>
<dbReference type="EMBL" id="LT906439">
    <property type="protein sequence ID" value="SNU88923.1"/>
    <property type="molecule type" value="Genomic_DNA"/>
</dbReference>
<dbReference type="RefSeq" id="WP_018373214.1">
    <property type="nucleotide sequence ID" value="NZ_LT906439.1"/>
</dbReference>
<evidence type="ECO:0000259" key="1">
    <source>
        <dbReference type="Pfam" id="PF08348"/>
    </source>
</evidence>
<feature type="domain" description="Transcriptional regulator DauR-like HTH" evidence="2">
    <location>
        <begin position="153"/>
        <end position="213"/>
    </location>
</feature>
<proteinExistence type="predicted"/>
<dbReference type="InterPro" id="IPR039446">
    <property type="entry name" value="DauR-like"/>
</dbReference>
<dbReference type="OrthoDB" id="9796595at2"/>
<reference evidence="3 4" key="1">
    <citation type="submission" date="2017-06" db="EMBL/GenBank/DDBJ databases">
        <authorList>
            <consortium name="Pathogen Informatics"/>
        </authorList>
    </citation>
    <scope>NUCLEOTIDE SEQUENCE [LARGE SCALE GENOMIC DNA]</scope>
    <source>
        <strain evidence="3 4">NCTC13788</strain>
    </source>
</reference>
<dbReference type="Proteomes" id="UP000215185">
    <property type="component" value="Chromosome 1"/>
</dbReference>
<dbReference type="InterPro" id="IPR039445">
    <property type="entry name" value="DauR-like_HTH"/>
</dbReference>
<dbReference type="PANTHER" id="PTHR35568">
    <property type="entry name" value="TRANSCRIPTIONAL REGULATOR DAUR"/>
    <property type="match status" value="1"/>
</dbReference>
<keyword evidence="4" id="KW-1185">Reference proteome</keyword>
<dbReference type="Pfam" id="PF08348">
    <property type="entry name" value="PAS_6"/>
    <property type="match status" value="1"/>
</dbReference>
<organism evidence="3 4">
    <name type="scientific">Streptococcus merionis</name>
    <dbReference type="NCBI Taxonomy" id="400065"/>
    <lineage>
        <taxon>Bacteria</taxon>
        <taxon>Bacillati</taxon>
        <taxon>Bacillota</taxon>
        <taxon>Bacilli</taxon>
        <taxon>Lactobacillales</taxon>
        <taxon>Streptococcaceae</taxon>
        <taxon>Streptococcus</taxon>
    </lineage>
</organism>
<evidence type="ECO:0000313" key="4">
    <source>
        <dbReference type="Proteomes" id="UP000215185"/>
    </source>
</evidence>
<name>A0A239SWF8_9STRE</name>
<accession>A0A239SWF8</accession>